<organism evidence="1 2">
    <name type="scientific">Coccomyxa subellipsoidea (strain C-169)</name>
    <name type="common">Green microalga</name>
    <dbReference type="NCBI Taxonomy" id="574566"/>
    <lineage>
        <taxon>Eukaryota</taxon>
        <taxon>Viridiplantae</taxon>
        <taxon>Chlorophyta</taxon>
        <taxon>core chlorophytes</taxon>
        <taxon>Trebouxiophyceae</taxon>
        <taxon>Trebouxiophyceae incertae sedis</taxon>
        <taxon>Coccomyxaceae</taxon>
        <taxon>Coccomyxa</taxon>
        <taxon>Coccomyxa subellipsoidea</taxon>
    </lineage>
</organism>
<dbReference type="GO" id="GO:0010304">
    <property type="term" value="P:PSII associated light-harvesting complex II catabolic process"/>
    <property type="evidence" value="ECO:0007669"/>
    <property type="project" value="TreeGrafter"/>
</dbReference>
<dbReference type="GO" id="GO:0034256">
    <property type="term" value="F:chlorophyll(ide) b reductase activity"/>
    <property type="evidence" value="ECO:0007669"/>
    <property type="project" value="TreeGrafter"/>
</dbReference>
<dbReference type="PANTHER" id="PTHR24314">
    <property type="entry name" value="NON-SPECIFIC LIPID TRANSFER PROTEIN-RELATED"/>
    <property type="match status" value="1"/>
</dbReference>
<dbReference type="eggNOG" id="KOG0725">
    <property type="taxonomic scope" value="Eukaryota"/>
</dbReference>
<dbReference type="PANTHER" id="PTHR24314:SF26">
    <property type="match status" value="1"/>
</dbReference>
<dbReference type="SUPFAM" id="SSF51735">
    <property type="entry name" value="NAD(P)-binding Rossmann-fold domains"/>
    <property type="match status" value="1"/>
</dbReference>
<accession>I0YXY5</accession>
<sequence length="278" mass="29929">MGREFLKAGDALVLCGRSEERVGSAVSALQAEWPASEVHGIRCDMSDPADVAVLGEYTRERLGTVHTFINNAGEVTSKRLLADVDPHEIVRVIGSNVAGSLLGCREAIRLMRQQPEQARPVYHIFNLGFSRWGASFSKSAVTHKATKSALTQLTQSLTEELQEAGVRSIGVHNLSPGMVLTDLLLKDASPVARRFFNALAEEPETVAEALVPQIRAMQGTNGSVDFLSPVSAFGRVVIGAPQIIGGGRFFDKEGNRVRAAGAQYKGNGVRLLYNSGEE</sequence>
<evidence type="ECO:0000313" key="2">
    <source>
        <dbReference type="Proteomes" id="UP000007264"/>
    </source>
</evidence>
<proteinExistence type="predicted"/>
<comment type="caution">
    <text evidence="1">The sequence shown here is derived from an EMBL/GenBank/DDBJ whole genome shotgun (WGS) entry which is preliminary data.</text>
</comment>
<dbReference type="PRINTS" id="PR00081">
    <property type="entry name" value="GDHRDH"/>
</dbReference>
<dbReference type="InterPro" id="IPR052625">
    <property type="entry name" value="Chl_b_Red"/>
</dbReference>
<dbReference type="Gene3D" id="3.40.50.720">
    <property type="entry name" value="NAD(P)-binding Rossmann-like Domain"/>
    <property type="match status" value="1"/>
</dbReference>
<dbReference type="Pfam" id="PF00106">
    <property type="entry name" value="adh_short"/>
    <property type="match status" value="1"/>
</dbReference>
<dbReference type="InterPro" id="IPR036291">
    <property type="entry name" value="NAD(P)-bd_dom_sf"/>
</dbReference>
<dbReference type="InterPro" id="IPR002347">
    <property type="entry name" value="SDR_fam"/>
</dbReference>
<gene>
    <name evidence="1" type="ORF">COCSUDRAFT_47562</name>
</gene>
<name>I0YXY5_COCSC</name>
<dbReference type="AlphaFoldDB" id="I0YXY5"/>
<evidence type="ECO:0000313" key="1">
    <source>
        <dbReference type="EMBL" id="EIE23254.1"/>
    </source>
</evidence>
<reference evidence="1 2" key="1">
    <citation type="journal article" date="2012" name="Genome Biol.">
        <title>The genome of the polar eukaryotic microalga coccomyxa subellipsoidea reveals traits of cold adaptation.</title>
        <authorList>
            <person name="Blanc G."/>
            <person name="Agarkova I."/>
            <person name="Grimwood J."/>
            <person name="Kuo A."/>
            <person name="Brueggeman A."/>
            <person name="Dunigan D."/>
            <person name="Gurnon J."/>
            <person name="Ladunga I."/>
            <person name="Lindquist E."/>
            <person name="Lucas S."/>
            <person name="Pangilinan J."/>
            <person name="Proschold T."/>
            <person name="Salamov A."/>
            <person name="Schmutz J."/>
            <person name="Weeks D."/>
            <person name="Yamada T."/>
            <person name="Claverie J.M."/>
            <person name="Grigoriev I."/>
            <person name="Van Etten J."/>
            <person name="Lomsadze A."/>
            <person name="Borodovsky M."/>
        </authorList>
    </citation>
    <scope>NUCLEOTIDE SEQUENCE [LARGE SCALE GENOMIC DNA]</scope>
    <source>
        <strain evidence="1 2">C-169</strain>
    </source>
</reference>
<dbReference type="EMBL" id="AGSI01000008">
    <property type="protein sequence ID" value="EIE23254.1"/>
    <property type="molecule type" value="Genomic_DNA"/>
</dbReference>
<keyword evidence="2" id="KW-1185">Reference proteome</keyword>
<dbReference type="Proteomes" id="UP000007264">
    <property type="component" value="Unassembled WGS sequence"/>
</dbReference>
<dbReference type="CDD" id="cd05233">
    <property type="entry name" value="SDR_c"/>
    <property type="match status" value="1"/>
</dbReference>
<dbReference type="RefSeq" id="XP_005647798.1">
    <property type="nucleotide sequence ID" value="XM_005647741.1"/>
</dbReference>
<dbReference type="KEGG" id="csl:COCSUDRAFT_47562"/>
<dbReference type="GO" id="GO:0015996">
    <property type="term" value="P:chlorophyll catabolic process"/>
    <property type="evidence" value="ECO:0007669"/>
    <property type="project" value="TreeGrafter"/>
</dbReference>
<protein>
    <submittedName>
        <fullName evidence="1">NAD(P)-binding protein</fullName>
    </submittedName>
</protein>
<dbReference type="GeneID" id="17041242"/>
<dbReference type="OrthoDB" id="3592703at2759"/>